<keyword evidence="3" id="KW-1185">Reference proteome</keyword>
<proteinExistence type="predicted"/>
<evidence type="ECO:0000313" key="3">
    <source>
        <dbReference type="Proteomes" id="UP000320876"/>
    </source>
</evidence>
<keyword evidence="2" id="KW-0489">Methyltransferase</keyword>
<feature type="domain" description="Methyltransferase" evidence="1">
    <location>
        <begin position="68"/>
        <end position="148"/>
    </location>
</feature>
<dbReference type="RefSeq" id="WP_170220674.1">
    <property type="nucleotide sequence ID" value="NZ_VFML01000001.1"/>
</dbReference>
<comment type="caution">
    <text evidence="2">The sequence shown here is derived from an EMBL/GenBank/DDBJ whole genome shotgun (WGS) entry which is preliminary data.</text>
</comment>
<dbReference type="SUPFAM" id="SSF53335">
    <property type="entry name" value="S-adenosyl-L-methionine-dependent methyltransferases"/>
    <property type="match status" value="1"/>
</dbReference>
<gene>
    <name evidence="2" type="ORF">FB471_0506</name>
</gene>
<keyword evidence="2" id="KW-0808">Transferase</keyword>
<accession>A0A542DCS1</accession>
<sequence length="281" mass="29987">MWGVDAIERWRGELAAWRIPGYILAGAEDSPWVLPRPVFTRRADRQLATPEGASLPAAWDALDPPGSVLDVGAGAGSACLPLAPRCTGLTAVDADAELLAELDRRAATHGLAARLVHGTWPAVAAEVAPADVVLCHHVLYNVADLEPFVTALTGHARGLVVAELADRHPLTALNPLWRHFHGIDRPEGPTAEDAVAALAELGIHPTVRRWRRTPAAEHPDPEALVEVTRRRLCLPRTRTAEVAEALREHGHLDGETRDLGASGSGIVTLTWPGTARSGAGR</sequence>
<dbReference type="Gene3D" id="3.40.50.150">
    <property type="entry name" value="Vaccinia Virus protein VP39"/>
    <property type="match status" value="1"/>
</dbReference>
<dbReference type="Proteomes" id="UP000320876">
    <property type="component" value="Unassembled WGS sequence"/>
</dbReference>
<reference evidence="2 3" key="1">
    <citation type="submission" date="2019-06" db="EMBL/GenBank/DDBJ databases">
        <title>Sequencing the genomes of 1000 actinobacteria strains.</title>
        <authorList>
            <person name="Klenk H.-P."/>
        </authorList>
    </citation>
    <scope>NUCLEOTIDE SEQUENCE [LARGE SCALE GENOMIC DNA]</scope>
    <source>
        <strain evidence="2 3">DSM 45679</strain>
    </source>
</reference>
<dbReference type="AlphaFoldDB" id="A0A542DCS1"/>
<organism evidence="2 3">
    <name type="scientific">Amycolatopsis cihanbeyliensis</name>
    <dbReference type="NCBI Taxonomy" id="1128664"/>
    <lineage>
        <taxon>Bacteria</taxon>
        <taxon>Bacillati</taxon>
        <taxon>Actinomycetota</taxon>
        <taxon>Actinomycetes</taxon>
        <taxon>Pseudonocardiales</taxon>
        <taxon>Pseudonocardiaceae</taxon>
        <taxon>Amycolatopsis</taxon>
    </lineage>
</organism>
<dbReference type="Pfam" id="PF13649">
    <property type="entry name" value="Methyltransf_25"/>
    <property type="match status" value="1"/>
</dbReference>
<dbReference type="EMBL" id="VFML01000001">
    <property type="protein sequence ID" value="TQJ00855.1"/>
    <property type="molecule type" value="Genomic_DNA"/>
</dbReference>
<name>A0A542DCS1_AMYCI</name>
<evidence type="ECO:0000259" key="1">
    <source>
        <dbReference type="Pfam" id="PF13649"/>
    </source>
</evidence>
<dbReference type="InterPro" id="IPR029063">
    <property type="entry name" value="SAM-dependent_MTases_sf"/>
</dbReference>
<dbReference type="GO" id="GO:0032259">
    <property type="term" value="P:methylation"/>
    <property type="evidence" value="ECO:0007669"/>
    <property type="project" value="UniProtKB-KW"/>
</dbReference>
<protein>
    <submittedName>
        <fullName evidence="2">Methyltransferase family protein</fullName>
    </submittedName>
</protein>
<evidence type="ECO:0000313" key="2">
    <source>
        <dbReference type="EMBL" id="TQJ00855.1"/>
    </source>
</evidence>
<dbReference type="GO" id="GO:0008168">
    <property type="term" value="F:methyltransferase activity"/>
    <property type="evidence" value="ECO:0007669"/>
    <property type="project" value="UniProtKB-KW"/>
</dbReference>
<dbReference type="InterPro" id="IPR041698">
    <property type="entry name" value="Methyltransf_25"/>
</dbReference>